<dbReference type="RefSeq" id="WP_057809175.1">
    <property type="nucleotide sequence ID" value="NZ_BJUD01000030.1"/>
</dbReference>
<dbReference type="PATRIC" id="fig|348151.3.peg.1139"/>
<name>A0A0R2L492_9LACO</name>
<dbReference type="InterPro" id="IPR051910">
    <property type="entry name" value="ComF/GntX_DNA_util-trans"/>
</dbReference>
<dbReference type="InterPro" id="IPR000836">
    <property type="entry name" value="PRTase_dom"/>
</dbReference>
<evidence type="ECO:0000313" key="3">
    <source>
        <dbReference type="EMBL" id="KRN96591.1"/>
    </source>
</evidence>
<sequence>MKAVCSISNQALYQYDATMKAFMQQYKFMGDLRLAGSFQTELGQVIKQREIDSVVVMPVSEHTFAKRGFNQAEGLLPPEIVQCRALQVIGTEKVQQSTQRRAQRMNREQPFQTVNTAEIKQQLQHKRLLIFDDVYTTGRTMHFAAQALQVFEPISLVGFTLAR</sequence>
<dbReference type="AlphaFoldDB" id="A0A0R2L492"/>
<reference evidence="2 5" key="2">
    <citation type="submission" date="2019-07" db="EMBL/GenBank/DDBJ databases">
        <title>Whole genome shotgun sequence of Lactobacillus siliginis NBRC 101315.</title>
        <authorList>
            <person name="Hosoyama A."/>
            <person name="Uohara A."/>
            <person name="Ohji S."/>
            <person name="Ichikawa N."/>
        </authorList>
    </citation>
    <scope>NUCLEOTIDE SEQUENCE [LARGE SCALE GENOMIC DNA]</scope>
    <source>
        <strain evidence="2 5">NBRC 101315</strain>
    </source>
</reference>
<dbReference type="PANTHER" id="PTHR47505:SF1">
    <property type="entry name" value="DNA UTILIZATION PROTEIN YHGH"/>
    <property type="match status" value="1"/>
</dbReference>
<evidence type="ECO:0000313" key="4">
    <source>
        <dbReference type="Proteomes" id="UP000051139"/>
    </source>
</evidence>
<accession>A0A0R2L492</accession>
<dbReference type="InterPro" id="IPR029057">
    <property type="entry name" value="PRTase-like"/>
</dbReference>
<dbReference type="OrthoDB" id="9779910at2"/>
<dbReference type="EMBL" id="BJUD01000030">
    <property type="protein sequence ID" value="GEK29072.1"/>
    <property type="molecule type" value="Genomic_DNA"/>
</dbReference>
<comment type="caution">
    <text evidence="3">The sequence shown here is derived from an EMBL/GenBank/DDBJ whole genome shotgun (WGS) entry which is preliminary data.</text>
</comment>
<evidence type="ECO:0000313" key="5">
    <source>
        <dbReference type="Proteomes" id="UP000321429"/>
    </source>
</evidence>
<dbReference type="Proteomes" id="UP000051139">
    <property type="component" value="Unassembled WGS sequence"/>
</dbReference>
<dbReference type="SUPFAM" id="SSF53271">
    <property type="entry name" value="PRTase-like"/>
    <property type="match status" value="1"/>
</dbReference>
<protein>
    <recommendedName>
        <fullName evidence="6">Phosphoribosyltransferase domain-containing protein</fullName>
    </recommendedName>
</protein>
<keyword evidence="4" id="KW-1185">Reference proteome</keyword>
<dbReference type="PANTHER" id="PTHR47505">
    <property type="entry name" value="DNA UTILIZATION PROTEIN YHGH"/>
    <property type="match status" value="1"/>
</dbReference>
<proteinExistence type="inferred from homology"/>
<comment type="similarity">
    <text evidence="1">Belongs to the ComF/GntX family.</text>
</comment>
<evidence type="ECO:0000313" key="2">
    <source>
        <dbReference type="EMBL" id="GEK29072.1"/>
    </source>
</evidence>
<evidence type="ECO:0008006" key="6">
    <source>
        <dbReference type="Google" id="ProtNLM"/>
    </source>
</evidence>
<gene>
    <name evidence="3" type="ORF">IV55_GL001110</name>
    <name evidence="2" type="ORF">LSI01_13830</name>
</gene>
<reference evidence="3 4" key="1">
    <citation type="journal article" date="2015" name="Genome Announc.">
        <title>Expanding the biotechnology potential of lactobacilli through comparative genomics of 213 strains and associated genera.</title>
        <authorList>
            <person name="Sun Z."/>
            <person name="Harris H.M."/>
            <person name="McCann A."/>
            <person name="Guo C."/>
            <person name="Argimon S."/>
            <person name="Zhang W."/>
            <person name="Yang X."/>
            <person name="Jeffery I.B."/>
            <person name="Cooney J.C."/>
            <person name="Kagawa T.F."/>
            <person name="Liu W."/>
            <person name="Song Y."/>
            <person name="Salvetti E."/>
            <person name="Wrobel A."/>
            <person name="Rasinkangas P."/>
            <person name="Parkhill J."/>
            <person name="Rea M.C."/>
            <person name="O'Sullivan O."/>
            <person name="Ritari J."/>
            <person name="Douillard F.P."/>
            <person name="Paul Ross R."/>
            <person name="Yang R."/>
            <person name="Briner A.E."/>
            <person name="Felis G.E."/>
            <person name="de Vos W.M."/>
            <person name="Barrangou R."/>
            <person name="Klaenhammer T.R."/>
            <person name="Caufield P.W."/>
            <person name="Cui Y."/>
            <person name="Zhang H."/>
            <person name="O'Toole P.W."/>
        </authorList>
    </citation>
    <scope>NUCLEOTIDE SEQUENCE [LARGE SCALE GENOMIC DNA]</scope>
    <source>
        <strain evidence="3 4">DSM 22696</strain>
    </source>
</reference>
<dbReference type="CDD" id="cd06223">
    <property type="entry name" value="PRTases_typeI"/>
    <property type="match status" value="1"/>
</dbReference>
<evidence type="ECO:0000256" key="1">
    <source>
        <dbReference type="ARBA" id="ARBA00008007"/>
    </source>
</evidence>
<organism evidence="3 4">
    <name type="scientific">Furfurilactobacillus siliginis</name>
    <dbReference type="NCBI Taxonomy" id="348151"/>
    <lineage>
        <taxon>Bacteria</taxon>
        <taxon>Bacillati</taxon>
        <taxon>Bacillota</taxon>
        <taxon>Bacilli</taxon>
        <taxon>Lactobacillales</taxon>
        <taxon>Lactobacillaceae</taxon>
        <taxon>Furfurilactobacillus</taxon>
    </lineage>
</organism>
<dbReference type="STRING" id="348151.IV55_GL001110"/>
<dbReference type="Gene3D" id="3.40.50.2020">
    <property type="match status" value="1"/>
</dbReference>
<dbReference type="Proteomes" id="UP000321429">
    <property type="component" value="Unassembled WGS sequence"/>
</dbReference>
<dbReference type="EMBL" id="JQCB01000003">
    <property type="protein sequence ID" value="KRN96591.1"/>
    <property type="molecule type" value="Genomic_DNA"/>
</dbReference>